<accession>A0A9D4ZBX2</accession>
<name>A0A9D4ZBX2_ADICA</name>
<feature type="compositionally biased region" description="Basic and acidic residues" evidence="1">
    <location>
        <begin position="8"/>
        <end position="17"/>
    </location>
</feature>
<comment type="caution">
    <text evidence="2">The sequence shown here is derived from an EMBL/GenBank/DDBJ whole genome shotgun (WGS) entry which is preliminary data.</text>
</comment>
<protein>
    <submittedName>
        <fullName evidence="2">Uncharacterized protein</fullName>
    </submittedName>
</protein>
<evidence type="ECO:0000313" key="2">
    <source>
        <dbReference type="EMBL" id="KAI5069878.1"/>
    </source>
</evidence>
<feature type="region of interest" description="Disordered" evidence="1">
    <location>
        <begin position="1"/>
        <end position="64"/>
    </location>
</feature>
<gene>
    <name evidence="2" type="ORF">GOP47_0016179</name>
</gene>
<feature type="compositionally biased region" description="Acidic residues" evidence="1">
    <location>
        <begin position="31"/>
        <end position="49"/>
    </location>
</feature>
<evidence type="ECO:0000313" key="3">
    <source>
        <dbReference type="Proteomes" id="UP000886520"/>
    </source>
</evidence>
<organism evidence="2 3">
    <name type="scientific">Adiantum capillus-veneris</name>
    <name type="common">Maidenhair fern</name>
    <dbReference type="NCBI Taxonomy" id="13818"/>
    <lineage>
        <taxon>Eukaryota</taxon>
        <taxon>Viridiplantae</taxon>
        <taxon>Streptophyta</taxon>
        <taxon>Embryophyta</taxon>
        <taxon>Tracheophyta</taxon>
        <taxon>Polypodiopsida</taxon>
        <taxon>Polypodiidae</taxon>
        <taxon>Polypodiales</taxon>
        <taxon>Pteridineae</taxon>
        <taxon>Pteridaceae</taxon>
        <taxon>Vittarioideae</taxon>
        <taxon>Adiantum</taxon>
    </lineage>
</organism>
<dbReference type="Proteomes" id="UP000886520">
    <property type="component" value="Chromosome 15"/>
</dbReference>
<sequence>MRAWRSKPPAEEAEGHFFTKTATRKRRGEEEEREGEEELEEREELEEEEGKVSWFQEKGKRRRSPWKLADSAGYALVGKAPWQGDSIARMWRRRGSVQSTPEATAIASSRRRWREAMVFDTTSHSNCSMQWYIGVLE</sequence>
<reference evidence="2" key="1">
    <citation type="submission" date="2021-01" db="EMBL/GenBank/DDBJ databases">
        <title>Adiantum capillus-veneris genome.</title>
        <authorList>
            <person name="Fang Y."/>
            <person name="Liao Q."/>
        </authorList>
    </citation>
    <scope>NUCLEOTIDE SEQUENCE</scope>
    <source>
        <strain evidence="2">H3</strain>
        <tissue evidence="2">Leaf</tissue>
    </source>
</reference>
<evidence type="ECO:0000256" key="1">
    <source>
        <dbReference type="SAM" id="MobiDB-lite"/>
    </source>
</evidence>
<dbReference type="AlphaFoldDB" id="A0A9D4ZBX2"/>
<dbReference type="EMBL" id="JABFUD020000015">
    <property type="protein sequence ID" value="KAI5069878.1"/>
    <property type="molecule type" value="Genomic_DNA"/>
</dbReference>
<proteinExistence type="predicted"/>
<keyword evidence="3" id="KW-1185">Reference proteome</keyword>